<sequence length="309" mass="34318">MTEQQPSVSTHHADRLLDSGTSVTWSVRMEAIKKFAAATKNHHAAHWDPDAAQELGFGDVVAPPAFSLVHLDRLRRDAVALHTRDVPDLRILHTDQTVDFYEPLMAGDRLLCRVHAESFRYFADYRVLCLRTALIDEWGRTLQCDRTTMLARASGGPAAGSQQFPESSGAQRTPTRPAIPRRYPNTSLDFESLAVDAELPVRTYDVAGTYPLVTDPVDAAAFRALDLGYLTGYLTDWIGDPGALTRLRVQRAPGIHHPGCAARRNLRLAIRGRITALDTERRRATVTIDMRAEGRRVFGYAAADIDFTV</sequence>
<dbReference type="AlphaFoldDB" id="A0A366E3H9"/>
<feature type="compositionally biased region" description="Polar residues" evidence="1">
    <location>
        <begin position="160"/>
        <end position="174"/>
    </location>
</feature>
<feature type="domain" description="FAS1-like dehydratase" evidence="2">
    <location>
        <begin position="23"/>
        <end position="120"/>
    </location>
</feature>
<dbReference type="OrthoDB" id="5415111at2"/>
<proteinExistence type="predicted"/>
<accession>A0A366E3H9</accession>
<protein>
    <submittedName>
        <fullName evidence="3">Acyl dehydratase</fullName>
    </submittedName>
</protein>
<name>A0A366E3H9_9NOCA</name>
<evidence type="ECO:0000256" key="1">
    <source>
        <dbReference type="SAM" id="MobiDB-lite"/>
    </source>
</evidence>
<dbReference type="Pfam" id="PF13452">
    <property type="entry name" value="FAS1_DH_region"/>
    <property type="match status" value="1"/>
</dbReference>
<dbReference type="InterPro" id="IPR039569">
    <property type="entry name" value="FAS1-like_DH_region"/>
</dbReference>
<dbReference type="Gene3D" id="3.10.129.10">
    <property type="entry name" value="Hotdog Thioesterase"/>
    <property type="match status" value="2"/>
</dbReference>
<dbReference type="STRING" id="1210090.GCA_001613185_03727"/>
<dbReference type="CDD" id="cd03441">
    <property type="entry name" value="R_hydratase_like"/>
    <property type="match status" value="1"/>
</dbReference>
<dbReference type="Proteomes" id="UP000252586">
    <property type="component" value="Unassembled WGS sequence"/>
</dbReference>
<feature type="region of interest" description="Disordered" evidence="1">
    <location>
        <begin position="153"/>
        <end position="184"/>
    </location>
</feature>
<evidence type="ECO:0000259" key="2">
    <source>
        <dbReference type="Pfam" id="PF13452"/>
    </source>
</evidence>
<evidence type="ECO:0000313" key="4">
    <source>
        <dbReference type="Proteomes" id="UP000252586"/>
    </source>
</evidence>
<gene>
    <name evidence="3" type="ORF">DFR74_101950</name>
</gene>
<evidence type="ECO:0000313" key="3">
    <source>
        <dbReference type="EMBL" id="RBO96931.1"/>
    </source>
</evidence>
<dbReference type="InterPro" id="IPR029069">
    <property type="entry name" value="HotDog_dom_sf"/>
</dbReference>
<comment type="caution">
    <text evidence="3">The sequence shown here is derived from an EMBL/GenBank/DDBJ whole genome shotgun (WGS) entry which is preliminary data.</text>
</comment>
<keyword evidence="4" id="KW-1185">Reference proteome</keyword>
<organism evidence="3 4">
    <name type="scientific">Nocardia puris</name>
    <dbReference type="NCBI Taxonomy" id="208602"/>
    <lineage>
        <taxon>Bacteria</taxon>
        <taxon>Bacillati</taxon>
        <taxon>Actinomycetota</taxon>
        <taxon>Actinomycetes</taxon>
        <taxon>Mycobacteriales</taxon>
        <taxon>Nocardiaceae</taxon>
        <taxon>Nocardia</taxon>
    </lineage>
</organism>
<reference evidence="3 4" key="1">
    <citation type="submission" date="2018-06" db="EMBL/GenBank/DDBJ databases">
        <title>Genomic Encyclopedia of Type Strains, Phase IV (KMG-IV): sequencing the most valuable type-strain genomes for metagenomic binning, comparative biology and taxonomic classification.</title>
        <authorList>
            <person name="Goeker M."/>
        </authorList>
    </citation>
    <scope>NUCLEOTIDE SEQUENCE [LARGE SCALE GENOMIC DNA]</scope>
    <source>
        <strain evidence="3 4">DSM 44599</strain>
    </source>
</reference>
<dbReference type="SUPFAM" id="SSF54637">
    <property type="entry name" value="Thioesterase/thiol ester dehydrase-isomerase"/>
    <property type="match status" value="1"/>
</dbReference>
<dbReference type="EMBL" id="QNRE01000001">
    <property type="protein sequence ID" value="RBO96931.1"/>
    <property type="molecule type" value="Genomic_DNA"/>
</dbReference>
<dbReference type="RefSeq" id="WP_067510364.1">
    <property type="nucleotide sequence ID" value="NZ_QNRE01000001.1"/>
</dbReference>